<evidence type="ECO:0000313" key="4">
    <source>
        <dbReference type="Proteomes" id="UP000587527"/>
    </source>
</evidence>
<dbReference type="InterPro" id="IPR017894">
    <property type="entry name" value="HTH_IS21_transposase_type"/>
</dbReference>
<reference evidence="3 4" key="1">
    <citation type="submission" date="2020-08" db="EMBL/GenBank/DDBJ databases">
        <title>Sequencing the genomes of 1000 actinobacteria strains.</title>
        <authorList>
            <person name="Klenk H.-P."/>
        </authorList>
    </citation>
    <scope>NUCLEOTIDE SEQUENCE [LARGE SCALE GENOMIC DNA]</scope>
    <source>
        <strain evidence="3 4">DSM 45362</strain>
    </source>
</reference>
<evidence type="ECO:0000256" key="1">
    <source>
        <dbReference type="SAM" id="MobiDB-lite"/>
    </source>
</evidence>
<gene>
    <name evidence="3" type="ORF">F4553_000067</name>
</gene>
<dbReference type="AlphaFoldDB" id="A0A841BH97"/>
<feature type="domain" description="HTH IS21-type" evidence="2">
    <location>
        <begin position="26"/>
        <end position="89"/>
    </location>
</feature>
<dbReference type="Proteomes" id="UP000587527">
    <property type="component" value="Unassembled WGS sequence"/>
</dbReference>
<dbReference type="PROSITE" id="PS50531">
    <property type="entry name" value="HTH_IS21"/>
    <property type="match status" value="1"/>
</dbReference>
<feature type="region of interest" description="Disordered" evidence="1">
    <location>
        <begin position="1"/>
        <end position="23"/>
    </location>
</feature>
<evidence type="ECO:0000313" key="3">
    <source>
        <dbReference type="EMBL" id="MBB5866688.1"/>
    </source>
</evidence>
<protein>
    <recommendedName>
        <fullName evidence="2">HTH IS21-type domain-containing protein</fullName>
    </recommendedName>
</protein>
<accession>A0A841BH97</accession>
<dbReference type="EMBL" id="JACHMN010000001">
    <property type="protein sequence ID" value="MBB5866688.1"/>
    <property type="molecule type" value="Genomic_DNA"/>
</dbReference>
<evidence type="ECO:0000259" key="2">
    <source>
        <dbReference type="PROSITE" id="PS50531"/>
    </source>
</evidence>
<name>A0A841BH97_9ACTN</name>
<sequence>MAAHSSCWAKAGPPPQDGTRAQTTRQRWQQIHDLLGRGVALMECARRLNLMLNTFERYARIAEPERLVRAPQYRPTLVDPYRDHLRQRRATDPATSILQLLAEIRELGYTGSQNRLYRYITQGRVEADHPNLSPRCLTRYLLTRPEQLKPHQQELVEAMTGRLPRDDRTGWPRALLRRAAHPGRRQH</sequence>
<keyword evidence="4" id="KW-1185">Reference proteome</keyword>
<comment type="caution">
    <text evidence="3">The sequence shown here is derived from an EMBL/GenBank/DDBJ whole genome shotgun (WGS) entry which is preliminary data.</text>
</comment>
<organism evidence="3 4">
    <name type="scientific">Allocatelliglobosispora scoriae</name>
    <dbReference type="NCBI Taxonomy" id="643052"/>
    <lineage>
        <taxon>Bacteria</taxon>
        <taxon>Bacillati</taxon>
        <taxon>Actinomycetota</taxon>
        <taxon>Actinomycetes</taxon>
        <taxon>Micromonosporales</taxon>
        <taxon>Micromonosporaceae</taxon>
        <taxon>Allocatelliglobosispora</taxon>
    </lineage>
</organism>
<proteinExistence type="predicted"/>